<evidence type="ECO:0000256" key="2">
    <source>
        <dbReference type="ARBA" id="ARBA00006490"/>
    </source>
</evidence>
<evidence type="ECO:0000313" key="10">
    <source>
        <dbReference type="EMBL" id="CBW27206.1"/>
    </source>
</evidence>
<evidence type="ECO:0000256" key="6">
    <source>
        <dbReference type="ARBA" id="ARBA00023004"/>
    </source>
</evidence>
<dbReference type="InterPro" id="IPR000192">
    <property type="entry name" value="Aminotrans_V_dom"/>
</dbReference>
<dbReference type="InterPro" id="IPR015422">
    <property type="entry name" value="PyrdxlP-dep_Trfase_small"/>
</dbReference>
<dbReference type="STRING" id="862908.BMS_2410"/>
<keyword evidence="7" id="KW-0411">Iron-sulfur</keyword>
<dbReference type="InterPro" id="IPR016454">
    <property type="entry name" value="Cysteine_dSase"/>
</dbReference>
<evidence type="ECO:0000256" key="5">
    <source>
        <dbReference type="ARBA" id="ARBA00022898"/>
    </source>
</evidence>
<dbReference type="GO" id="GO:0031071">
    <property type="term" value="F:cysteine desulfurase activity"/>
    <property type="evidence" value="ECO:0007669"/>
    <property type="project" value="UniProtKB-EC"/>
</dbReference>
<evidence type="ECO:0000256" key="7">
    <source>
        <dbReference type="ARBA" id="ARBA00023014"/>
    </source>
</evidence>
<keyword evidence="11" id="KW-1185">Reference proteome</keyword>
<evidence type="ECO:0000256" key="3">
    <source>
        <dbReference type="ARBA" id="ARBA00022679"/>
    </source>
</evidence>
<accession>E1X4Y0</accession>
<keyword evidence="3" id="KW-0808">Transferase</keyword>
<keyword evidence="6" id="KW-0408">Iron</keyword>
<proteinExistence type="inferred from homology"/>
<keyword evidence="4" id="KW-0479">Metal-binding</keyword>
<protein>
    <submittedName>
        <fullName evidence="10">Cysteine desulfurase</fullName>
    </submittedName>
</protein>
<dbReference type="OrthoDB" id="9808002at2"/>
<dbReference type="InterPro" id="IPR015421">
    <property type="entry name" value="PyrdxlP-dep_Trfase_major"/>
</dbReference>
<dbReference type="GO" id="GO:0051536">
    <property type="term" value="F:iron-sulfur cluster binding"/>
    <property type="evidence" value="ECO:0007669"/>
    <property type="project" value="UniProtKB-KW"/>
</dbReference>
<dbReference type="PANTHER" id="PTHR11601">
    <property type="entry name" value="CYSTEINE DESULFURYLASE FAMILY MEMBER"/>
    <property type="match status" value="1"/>
</dbReference>
<comment type="catalytic activity">
    <reaction evidence="8">
        <text>(sulfur carrier)-H + L-cysteine = (sulfur carrier)-SH + L-alanine</text>
        <dbReference type="Rhea" id="RHEA:43892"/>
        <dbReference type="Rhea" id="RHEA-COMP:14737"/>
        <dbReference type="Rhea" id="RHEA-COMP:14739"/>
        <dbReference type="ChEBI" id="CHEBI:29917"/>
        <dbReference type="ChEBI" id="CHEBI:35235"/>
        <dbReference type="ChEBI" id="CHEBI:57972"/>
        <dbReference type="ChEBI" id="CHEBI:64428"/>
        <dbReference type="EC" id="2.8.1.7"/>
    </reaction>
</comment>
<dbReference type="EMBL" id="FQ312005">
    <property type="protein sequence ID" value="CBW27206.1"/>
    <property type="molecule type" value="Genomic_DNA"/>
</dbReference>
<dbReference type="RefSeq" id="WP_014244983.1">
    <property type="nucleotide sequence ID" value="NC_016620.1"/>
</dbReference>
<sequence>MIYFDHAASTPLISDALDVLVKSLQEDYANPSAAHKLGKLSKKKIERVRANILKTFKAKRGDQLIFLSSATEANNLIIKGLELRDSDKVHFSMGDHPSTVVPAQSLQTQKEEIKLHLGGDIDLSDLVNKIDDSSALLILSHVNNQSGNLYDIEKISKEVKAKNPRIHIHVDGVQAVNKIEVKLATGIDSYTISGHKIGAPKGVGALFIKSGVELSAQMLGGGHEEGLRSSTVNTPLILSLATAIDVGQRELSDNFSRVSELNVYLREKLAELNLGIEFPFSFQNTSPYILSLILPQISSDIVLRHLEMKDIFVASSSACSSKAKGYNAGYAAMGIDEAKHKFVLRVSFSRESTREEVDSFIENLNRVIKEIKRI</sequence>
<dbReference type="PIRSF" id="PIRSF005572">
    <property type="entry name" value="NifS"/>
    <property type="match status" value="1"/>
</dbReference>
<dbReference type="Gene3D" id="3.90.1150.10">
    <property type="entry name" value="Aspartate Aminotransferase, domain 1"/>
    <property type="match status" value="1"/>
</dbReference>
<dbReference type="GO" id="GO:0046872">
    <property type="term" value="F:metal ion binding"/>
    <property type="evidence" value="ECO:0007669"/>
    <property type="project" value="UniProtKB-KW"/>
</dbReference>
<dbReference type="KEGG" id="bmx:BMS_2410"/>
<evidence type="ECO:0000256" key="4">
    <source>
        <dbReference type="ARBA" id="ARBA00022723"/>
    </source>
</evidence>
<dbReference type="eggNOG" id="COG1104">
    <property type="taxonomic scope" value="Bacteria"/>
</dbReference>
<feature type="domain" description="Aminotransferase class V" evidence="9">
    <location>
        <begin position="2"/>
        <end position="360"/>
    </location>
</feature>
<reference evidence="11" key="1">
    <citation type="journal article" date="2013" name="ISME J.">
        <title>A small predatory core genome in the divergent marine Bacteriovorax marinus SJ and the terrestrial Bdellovibrio bacteriovorus.</title>
        <authorList>
            <person name="Crossman L.C."/>
            <person name="Chen H."/>
            <person name="Cerdeno-Tarraga A.M."/>
            <person name="Brooks K."/>
            <person name="Quail M.A."/>
            <person name="Pineiro S.A."/>
            <person name="Hobley L."/>
            <person name="Sockett R.E."/>
            <person name="Bentley S.D."/>
            <person name="Parkhill J."/>
            <person name="Williams H.N."/>
            <person name="Stine O.C."/>
        </authorList>
    </citation>
    <scope>NUCLEOTIDE SEQUENCE [LARGE SCALE GENOMIC DNA]</scope>
    <source>
        <strain evidence="11">ATCC BAA-682 / DSM 15412 / SJ</strain>
    </source>
</reference>
<evidence type="ECO:0000256" key="8">
    <source>
        <dbReference type="ARBA" id="ARBA00050776"/>
    </source>
</evidence>
<evidence type="ECO:0000256" key="1">
    <source>
        <dbReference type="ARBA" id="ARBA00001933"/>
    </source>
</evidence>
<comment type="cofactor">
    <cofactor evidence="1">
        <name>pyridoxal 5'-phosphate</name>
        <dbReference type="ChEBI" id="CHEBI:597326"/>
    </cofactor>
</comment>
<gene>
    <name evidence="10" type="primary">iscS</name>
    <name evidence="10" type="ordered locus">BMS_2410</name>
</gene>
<organism evidence="10 11">
    <name type="scientific">Halobacteriovorax marinus (strain ATCC BAA-682 / DSM 15412 / SJ)</name>
    <name type="common">Bacteriovorax marinus</name>
    <dbReference type="NCBI Taxonomy" id="862908"/>
    <lineage>
        <taxon>Bacteria</taxon>
        <taxon>Pseudomonadati</taxon>
        <taxon>Bdellovibrionota</taxon>
        <taxon>Bacteriovoracia</taxon>
        <taxon>Bacteriovoracales</taxon>
        <taxon>Halobacteriovoraceae</taxon>
        <taxon>Halobacteriovorax</taxon>
    </lineage>
</organism>
<dbReference type="Proteomes" id="UP000008963">
    <property type="component" value="Chromosome"/>
</dbReference>
<dbReference type="Pfam" id="PF00266">
    <property type="entry name" value="Aminotran_5"/>
    <property type="match status" value="1"/>
</dbReference>
<dbReference type="PATRIC" id="fig|862908.3.peg.2296"/>
<dbReference type="SUPFAM" id="SSF53383">
    <property type="entry name" value="PLP-dependent transferases"/>
    <property type="match status" value="1"/>
</dbReference>
<keyword evidence="5" id="KW-0663">Pyridoxal phosphate</keyword>
<dbReference type="Gene3D" id="1.10.260.50">
    <property type="match status" value="1"/>
</dbReference>
<dbReference type="InterPro" id="IPR015424">
    <property type="entry name" value="PyrdxlP-dep_Trfase"/>
</dbReference>
<dbReference type="AlphaFoldDB" id="E1X4Y0"/>
<name>E1X4Y0_HALMS</name>
<dbReference type="PANTHER" id="PTHR11601:SF34">
    <property type="entry name" value="CYSTEINE DESULFURASE"/>
    <property type="match status" value="1"/>
</dbReference>
<comment type="similarity">
    <text evidence="2">Belongs to the class-V pyridoxal-phosphate-dependent aminotransferase family. NifS/IscS subfamily.</text>
</comment>
<evidence type="ECO:0000259" key="9">
    <source>
        <dbReference type="Pfam" id="PF00266"/>
    </source>
</evidence>
<dbReference type="HOGENOM" id="CLU_003433_0_0_7"/>
<evidence type="ECO:0000313" key="11">
    <source>
        <dbReference type="Proteomes" id="UP000008963"/>
    </source>
</evidence>
<dbReference type="Gene3D" id="3.40.640.10">
    <property type="entry name" value="Type I PLP-dependent aspartate aminotransferase-like (Major domain)"/>
    <property type="match status" value="1"/>
</dbReference>